<accession>A0A939GZ37</accession>
<sequence length="203" mass="22480">MRSLSWTGAACALILAGCAAQTPQSQVTTPETVRICTGNSCTDQPRSAALPQAAPSAHEAQAQLRLQQLEALAENSPHAAYDLGLRLMRGDGVPHNSYQGLQWLRKAGEQNLVDAQLLLGRLYLSGVAEMGSDAAEAQQWLSRAAAQGSAQARKLLAQAEKIKNDEQAQYQAREQARKDWERWMQSTPSPYYWHWGHHGWQRY</sequence>
<comment type="caution">
    <text evidence="3">The sequence shown here is derived from an EMBL/GenBank/DDBJ whole genome shotgun (WGS) entry which is preliminary data.</text>
</comment>
<dbReference type="RefSeq" id="WP_207575423.1">
    <property type="nucleotide sequence ID" value="NZ_JAFNME010000018.1"/>
</dbReference>
<dbReference type="PANTHER" id="PTHR43628">
    <property type="entry name" value="ACTIVATOR OF C KINASE PROTEIN 1-RELATED"/>
    <property type="match status" value="1"/>
</dbReference>
<dbReference type="SUPFAM" id="SSF81901">
    <property type="entry name" value="HCP-like"/>
    <property type="match status" value="1"/>
</dbReference>
<dbReference type="Pfam" id="PF08238">
    <property type="entry name" value="Sel1"/>
    <property type="match status" value="2"/>
</dbReference>
<dbReference type="Gene3D" id="1.25.40.10">
    <property type="entry name" value="Tetratricopeptide repeat domain"/>
    <property type="match status" value="1"/>
</dbReference>
<keyword evidence="4" id="KW-1185">Reference proteome</keyword>
<dbReference type="PANTHER" id="PTHR43628:SF1">
    <property type="entry name" value="CHITIN SYNTHASE REGULATORY FACTOR 2-RELATED"/>
    <property type="match status" value="1"/>
</dbReference>
<organism evidence="3 4">
    <name type="scientific">Comamonas denitrificans</name>
    <dbReference type="NCBI Taxonomy" id="117506"/>
    <lineage>
        <taxon>Bacteria</taxon>
        <taxon>Pseudomonadati</taxon>
        <taxon>Pseudomonadota</taxon>
        <taxon>Betaproteobacteria</taxon>
        <taxon>Burkholderiales</taxon>
        <taxon>Comamonadaceae</taxon>
        <taxon>Comamonas</taxon>
    </lineage>
</organism>
<dbReference type="PROSITE" id="PS51257">
    <property type="entry name" value="PROKAR_LIPOPROTEIN"/>
    <property type="match status" value="1"/>
</dbReference>
<protein>
    <submittedName>
        <fullName evidence="3">Sel1 repeat family protein</fullName>
    </submittedName>
</protein>
<dbReference type="InterPro" id="IPR011990">
    <property type="entry name" value="TPR-like_helical_dom_sf"/>
</dbReference>
<dbReference type="SMART" id="SM00671">
    <property type="entry name" value="SEL1"/>
    <property type="match status" value="2"/>
</dbReference>
<evidence type="ECO:0000256" key="2">
    <source>
        <dbReference type="SAM" id="SignalP"/>
    </source>
</evidence>
<dbReference type="Proteomes" id="UP000664731">
    <property type="component" value="Unassembled WGS sequence"/>
</dbReference>
<keyword evidence="1" id="KW-0175">Coiled coil</keyword>
<dbReference type="AlphaFoldDB" id="A0A939GZ37"/>
<name>A0A939GZ37_9BURK</name>
<evidence type="ECO:0000313" key="3">
    <source>
        <dbReference type="EMBL" id="MBO1249982.1"/>
    </source>
</evidence>
<proteinExistence type="predicted"/>
<feature type="signal peptide" evidence="2">
    <location>
        <begin position="1"/>
        <end position="19"/>
    </location>
</feature>
<gene>
    <name evidence="3" type="ORF">J1777_09140</name>
</gene>
<keyword evidence="2" id="KW-0732">Signal</keyword>
<feature type="chain" id="PRO_5037221048" evidence="2">
    <location>
        <begin position="20"/>
        <end position="203"/>
    </location>
</feature>
<evidence type="ECO:0000256" key="1">
    <source>
        <dbReference type="SAM" id="Coils"/>
    </source>
</evidence>
<dbReference type="EMBL" id="JAFNME010000018">
    <property type="protein sequence ID" value="MBO1249982.1"/>
    <property type="molecule type" value="Genomic_DNA"/>
</dbReference>
<feature type="coiled-coil region" evidence="1">
    <location>
        <begin position="149"/>
        <end position="176"/>
    </location>
</feature>
<evidence type="ECO:0000313" key="4">
    <source>
        <dbReference type="Proteomes" id="UP000664731"/>
    </source>
</evidence>
<dbReference type="InterPro" id="IPR052945">
    <property type="entry name" value="Mitotic_Regulator"/>
</dbReference>
<dbReference type="InterPro" id="IPR006597">
    <property type="entry name" value="Sel1-like"/>
</dbReference>
<reference evidence="3" key="1">
    <citation type="submission" date="2021-03" db="EMBL/GenBank/DDBJ databases">
        <title>Comamonas denitrificans.</title>
        <authorList>
            <person name="Finster K."/>
        </authorList>
    </citation>
    <scope>NUCLEOTIDE SEQUENCE</scope>
    <source>
        <strain evidence="3">MM2021_4</strain>
    </source>
</reference>